<protein>
    <submittedName>
        <fullName evidence="2">Uncharacterized protein</fullName>
    </submittedName>
</protein>
<evidence type="ECO:0000313" key="2">
    <source>
        <dbReference type="EMBL" id="APZ81987.1"/>
    </source>
</evidence>
<evidence type="ECO:0000313" key="3">
    <source>
        <dbReference type="Proteomes" id="UP000224269"/>
    </source>
</evidence>
<accession>A0A288TZ39</accession>
<feature type="coiled-coil region" evidence="1">
    <location>
        <begin position="28"/>
        <end position="65"/>
    </location>
</feature>
<dbReference type="Proteomes" id="UP000224269">
    <property type="component" value="Segment"/>
</dbReference>
<gene>
    <name evidence="2" type="ORF">EFP01_060</name>
</gene>
<name>A0A288TZ39_9CAUD</name>
<organism evidence="2 3">
    <name type="scientific">Enterococcus phage EFP01</name>
    <dbReference type="NCBI Taxonomy" id="1926594"/>
    <lineage>
        <taxon>Viruses</taxon>
        <taxon>Duplodnaviria</taxon>
        <taxon>Heunggongvirae</taxon>
        <taxon>Uroviricota</taxon>
        <taxon>Caudoviricetes</taxon>
        <taxon>Herelleviridae</taxon>
        <taxon>Brockvirinae</taxon>
        <taxon>Schiekvirus</taxon>
        <taxon>Schiekvirus EFP01</taxon>
    </lineage>
</organism>
<reference evidence="3" key="1">
    <citation type="submission" date="2016-12" db="EMBL/GenBank/DDBJ databases">
        <authorList>
            <person name="Lee J.-H."/>
            <person name="Kim Y.-T."/>
            <person name="Kim J.-H."/>
            <person name="Ryu S.-R."/>
        </authorList>
    </citation>
    <scope>NUCLEOTIDE SEQUENCE [LARGE SCALE GENOMIC DNA]</scope>
</reference>
<evidence type="ECO:0000256" key="1">
    <source>
        <dbReference type="SAM" id="Coils"/>
    </source>
</evidence>
<sequence>MPESFRQKSSGALIFRPTVTEKIHSNQMKALAKDKEKLNRDIQEVNNLKQELTKELEEIRELKNKLKG</sequence>
<keyword evidence="3" id="KW-1185">Reference proteome</keyword>
<dbReference type="EMBL" id="KY549443">
    <property type="protein sequence ID" value="APZ81987.1"/>
    <property type="molecule type" value="Genomic_DNA"/>
</dbReference>
<proteinExistence type="predicted"/>
<keyword evidence="1" id="KW-0175">Coiled coil</keyword>